<evidence type="ECO:0000313" key="2">
    <source>
        <dbReference type="EMBL" id="KAK4030827.1"/>
    </source>
</evidence>
<proteinExistence type="predicted"/>
<accession>A0ABR0B100</accession>
<keyword evidence="3" id="KW-1185">Reference proteome</keyword>
<comment type="caution">
    <text evidence="2">The sequence shown here is derived from an EMBL/GenBank/DDBJ whole genome shotgun (WGS) entry which is preliminary data.</text>
</comment>
<name>A0ABR0B100_9CRUS</name>
<dbReference type="EMBL" id="JAOYFB010000039">
    <property type="protein sequence ID" value="KAK4030827.1"/>
    <property type="molecule type" value="Genomic_DNA"/>
</dbReference>
<protein>
    <submittedName>
        <fullName evidence="2">Uncharacterized protein</fullName>
    </submittedName>
</protein>
<reference evidence="2 3" key="1">
    <citation type="journal article" date="2023" name="Nucleic Acids Res.">
        <title>The hologenome of Daphnia magna reveals possible DNA methylation and microbiome-mediated evolution of the host genome.</title>
        <authorList>
            <person name="Chaturvedi A."/>
            <person name="Li X."/>
            <person name="Dhandapani V."/>
            <person name="Marshall H."/>
            <person name="Kissane S."/>
            <person name="Cuenca-Cambronero M."/>
            <person name="Asole G."/>
            <person name="Calvet F."/>
            <person name="Ruiz-Romero M."/>
            <person name="Marangio P."/>
            <person name="Guigo R."/>
            <person name="Rago D."/>
            <person name="Mirbahai L."/>
            <person name="Eastwood N."/>
            <person name="Colbourne J.K."/>
            <person name="Zhou J."/>
            <person name="Mallon E."/>
            <person name="Orsini L."/>
        </authorList>
    </citation>
    <scope>NUCLEOTIDE SEQUENCE [LARGE SCALE GENOMIC DNA]</scope>
    <source>
        <strain evidence="2">LRV0_1</strain>
    </source>
</reference>
<feature type="region of interest" description="Disordered" evidence="1">
    <location>
        <begin position="1"/>
        <end position="120"/>
    </location>
</feature>
<gene>
    <name evidence="2" type="ORF">OUZ56_024213</name>
</gene>
<dbReference type="Proteomes" id="UP001234178">
    <property type="component" value="Unassembled WGS sequence"/>
</dbReference>
<sequence length="120" mass="13590">MTKEEKFPKTRPSTLRWPPGRTPNLEISPTEQPVKSTDDSPRQTPPAQMIIPETQPDDSEPMTISMEPVEPNLGEVEPMETDKTSDHLKVPTVPQNKRFKPTMTPQNLDLPYPLSTQETI</sequence>
<evidence type="ECO:0000256" key="1">
    <source>
        <dbReference type="SAM" id="MobiDB-lite"/>
    </source>
</evidence>
<evidence type="ECO:0000313" key="3">
    <source>
        <dbReference type="Proteomes" id="UP001234178"/>
    </source>
</evidence>
<feature type="compositionally biased region" description="Basic and acidic residues" evidence="1">
    <location>
        <begin position="80"/>
        <end position="89"/>
    </location>
</feature>
<organism evidence="2 3">
    <name type="scientific">Daphnia magna</name>
    <dbReference type="NCBI Taxonomy" id="35525"/>
    <lineage>
        <taxon>Eukaryota</taxon>
        <taxon>Metazoa</taxon>
        <taxon>Ecdysozoa</taxon>
        <taxon>Arthropoda</taxon>
        <taxon>Crustacea</taxon>
        <taxon>Branchiopoda</taxon>
        <taxon>Diplostraca</taxon>
        <taxon>Cladocera</taxon>
        <taxon>Anomopoda</taxon>
        <taxon>Daphniidae</taxon>
        <taxon>Daphnia</taxon>
    </lineage>
</organism>
<feature type="compositionally biased region" description="Polar residues" evidence="1">
    <location>
        <begin position="25"/>
        <end position="35"/>
    </location>
</feature>